<feature type="transmembrane region" description="Helical" evidence="7">
    <location>
        <begin position="52"/>
        <end position="70"/>
    </location>
</feature>
<feature type="transmembrane region" description="Helical" evidence="7">
    <location>
        <begin position="229"/>
        <end position="249"/>
    </location>
</feature>
<evidence type="ECO:0000256" key="6">
    <source>
        <dbReference type="ARBA" id="ARBA00023136"/>
    </source>
</evidence>
<dbReference type="PANTHER" id="PTHR43299">
    <property type="entry name" value="UPF0718 PROTEIN YRAQ"/>
    <property type="match status" value="1"/>
</dbReference>
<evidence type="ECO:0000313" key="9">
    <source>
        <dbReference type="Proteomes" id="UP000557872"/>
    </source>
</evidence>
<proteinExistence type="inferred from homology"/>
<evidence type="ECO:0000256" key="1">
    <source>
        <dbReference type="ARBA" id="ARBA00004651"/>
    </source>
</evidence>
<dbReference type="InterPro" id="IPR005524">
    <property type="entry name" value="DUF318"/>
</dbReference>
<feature type="transmembrane region" description="Helical" evidence="7">
    <location>
        <begin position="345"/>
        <end position="362"/>
    </location>
</feature>
<comment type="subcellular location">
    <subcellularLocation>
        <location evidence="1">Cell membrane</location>
        <topology evidence="1">Multi-pass membrane protein</topology>
    </subcellularLocation>
</comment>
<evidence type="ECO:0000256" key="5">
    <source>
        <dbReference type="ARBA" id="ARBA00022989"/>
    </source>
</evidence>
<evidence type="ECO:0000256" key="7">
    <source>
        <dbReference type="SAM" id="Phobius"/>
    </source>
</evidence>
<feature type="transmembrane region" description="Helical" evidence="7">
    <location>
        <begin position="261"/>
        <end position="287"/>
    </location>
</feature>
<dbReference type="Pfam" id="PF03773">
    <property type="entry name" value="ArsP_1"/>
    <property type="match status" value="1"/>
</dbReference>
<dbReference type="Proteomes" id="UP000557872">
    <property type="component" value="Unassembled WGS sequence"/>
</dbReference>
<dbReference type="PANTHER" id="PTHR43299:SF1">
    <property type="entry name" value="UPF0718 PROTEIN YRAQ"/>
    <property type="match status" value="1"/>
</dbReference>
<dbReference type="EMBL" id="JACBAZ010000001">
    <property type="protein sequence ID" value="NWK54744.1"/>
    <property type="molecule type" value="Genomic_DNA"/>
</dbReference>
<gene>
    <name evidence="8" type="ORF">HW115_03930</name>
</gene>
<feature type="transmembrane region" description="Helical" evidence="7">
    <location>
        <begin position="196"/>
        <end position="217"/>
    </location>
</feature>
<protein>
    <submittedName>
        <fullName evidence="8">Permease</fullName>
    </submittedName>
</protein>
<accession>A0A851GKQ1</accession>
<keyword evidence="6 7" id="KW-0472">Membrane</keyword>
<evidence type="ECO:0000256" key="2">
    <source>
        <dbReference type="ARBA" id="ARBA00006386"/>
    </source>
</evidence>
<evidence type="ECO:0000256" key="3">
    <source>
        <dbReference type="ARBA" id="ARBA00022475"/>
    </source>
</evidence>
<sequence length="433" mass="47047">MSFSDHRQEWRWATGMTLIFLAAWWLPVDSVRFQSGIDEAMQLTQWYAREHVVYCLLPAFFIAGAIASFIRQGSVMKYLSAEAHRVTSYLVASVSGTILAVCSCTVLPLFAGIYRMGSGLGPATSFLYAGPAISALAIVMSSKVLGIEMGLARSLGAIVFSLLIGLCMATIFKKEEQERQQAAAMQWPEEENERPLWQTLTFLGTQISILIFANWGPSDHSAFALIYDWKWWIVSVSALALAVILGLCFDRSWLKISTTAVAVVLISILSGTLAAFSVGLLGLTWIIAGTDGETGEWWRQSWSFTKLVMPLLLAGVFVTGLLVGRPGHEAWIPNDWINQALGGDGLLPVFYASFAGSLMYFATLTEIPIVEALQGAGMGNGAALALLLAGPALSLPNMLVIRSILGTRKTLTYITLVVIFSTFAGWTIAPLLN</sequence>
<feature type="transmembrane region" description="Helical" evidence="7">
    <location>
        <begin position="151"/>
        <end position="172"/>
    </location>
</feature>
<evidence type="ECO:0000256" key="4">
    <source>
        <dbReference type="ARBA" id="ARBA00022692"/>
    </source>
</evidence>
<dbReference type="AlphaFoldDB" id="A0A851GKQ1"/>
<dbReference type="RefSeq" id="WP_178931254.1">
    <property type="nucleotide sequence ID" value="NZ_JACBAZ010000001.1"/>
</dbReference>
<feature type="transmembrane region" description="Helical" evidence="7">
    <location>
        <begin position="12"/>
        <end position="31"/>
    </location>
</feature>
<feature type="transmembrane region" description="Helical" evidence="7">
    <location>
        <begin position="307"/>
        <end position="324"/>
    </location>
</feature>
<keyword evidence="9" id="KW-1185">Reference proteome</keyword>
<keyword evidence="5 7" id="KW-1133">Transmembrane helix</keyword>
<comment type="caution">
    <text evidence="8">The sequence shown here is derived from an EMBL/GenBank/DDBJ whole genome shotgun (WGS) entry which is preliminary data.</text>
</comment>
<evidence type="ECO:0000313" key="8">
    <source>
        <dbReference type="EMBL" id="NWK54744.1"/>
    </source>
</evidence>
<feature type="transmembrane region" description="Helical" evidence="7">
    <location>
        <begin position="413"/>
        <end position="432"/>
    </location>
</feature>
<feature type="transmembrane region" description="Helical" evidence="7">
    <location>
        <begin position="126"/>
        <end position="145"/>
    </location>
</feature>
<keyword evidence="3" id="KW-1003">Cell membrane</keyword>
<organism evidence="8 9">
    <name type="scientific">Oceaniferula marina</name>
    <dbReference type="NCBI Taxonomy" id="2748318"/>
    <lineage>
        <taxon>Bacteria</taxon>
        <taxon>Pseudomonadati</taxon>
        <taxon>Verrucomicrobiota</taxon>
        <taxon>Verrucomicrobiia</taxon>
        <taxon>Verrucomicrobiales</taxon>
        <taxon>Verrucomicrobiaceae</taxon>
        <taxon>Oceaniferula</taxon>
    </lineage>
</organism>
<dbReference type="GO" id="GO:0005886">
    <property type="term" value="C:plasma membrane"/>
    <property type="evidence" value="ECO:0007669"/>
    <property type="project" value="UniProtKB-SubCell"/>
</dbReference>
<feature type="transmembrane region" description="Helical" evidence="7">
    <location>
        <begin position="382"/>
        <end position="401"/>
    </location>
</feature>
<name>A0A851GKQ1_9BACT</name>
<keyword evidence="4 7" id="KW-0812">Transmembrane</keyword>
<comment type="similarity">
    <text evidence="2">Belongs to the UPF0718 family.</text>
</comment>
<reference evidence="8 9" key="1">
    <citation type="submission" date="2020-07" db="EMBL/GenBank/DDBJ databases">
        <title>Roseicoccus Jingziensis gen. nov., sp. nov., isolated from coastal seawater.</title>
        <authorList>
            <person name="Feng X."/>
        </authorList>
    </citation>
    <scope>NUCLEOTIDE SEQUENCE [LARGE SCALE GENOMIC DNA]</scope>
    <source>
        <strain evidence="8 9">N1E253</strain>
    </source>
</reference>
<feature type="transmembrane region" description="Helical" evidence="7">
    <location>
        <begin position="90"/>
        <end position="114"/>
    </location>
</feature>